<dbReference type="InterPro" id="IPR000305">
    <property type="entry name" value="GIY-YIG_endonuc"/>
</dbReference>
<dbReference type="PROSITE" id="PS50164">
    <property type="entry name" value="GIY_YIG"/>
    <property type="match status" value="1"/>
</dbReference>
<accession>A0A8J6NT13</accession>
<evidence type="ECO:0000259" key="1">
    <source>
        <dbReference type="PROSITE" id="PS50164"/>
    </source>
</evidence>
<dbReference type="InterPro" id="IPR035901">
    <property type="entry name" value="GIY-YIG_endonuc_sf"/>
</dbReference>
<comment type="caution">
    <text evidence="2">The sequence shown here is derived from an EMBL/GenBank/DDBJ whole genome shotgun (WGS) entry which is preliminary data.</text>
</comment>
<name>A0A8J6NT13_9BACT</name>
<sequence>MSYFVYIIRSARDGSYYVGATQDIEERLIRHNQAGRSIRRTEVLGRLYIRRNIQKEAMLLSVRMLSRTAKAVIT</sequence>
<reference evidence="2 3" key="1">
    <citation type="submission" date="2020-08" db="EMBL/GenBank/DDBJ databases">
        <title>Bridging the membrane lipid divide: bacteria of the FCB group superphylum have the potential to synthesize archaeal ether lipids.</title>
        <authorList>
            <person name="Villanueva L."/>
            <person name="Von Meijenfeldt F.A.B."/>
            <person name="Westbye A.B."/>
            <person name="Yadav S."/>
            <person name="Hopmans E.C."/>
            <person name="Dutilh B.E."/>
            <person name="Sinninghe Damste J.S."/>
        </authorList>
    </citation>
    <scope>NUCLEOTIDE SEQUENCE [LARGE SCALE GENOMIC DNA]</scope>
    <source>
        <strain evidence="2">NIOZ-UU17</strain>
    </source>
</reference>
<dbReference type="SUPFAM" id="SSF82771">
    <property type="entry name" value="GIY-YIG endonuclease"/>
    <property type="match status" value="1"/>
</dbReference>
<gene>
    <name evidence="2" type="ORF">H8D96_11630</name>
</gene>
<protein>
    <submittedName>
        <fullName evidence="2">GIY-YIG nuclease family protein</fullName>
    </submittedName>
</protein>
<dbReference type="Proteomes" id="UP000605201">
    <property type="component" value="Unassembled WGS sequence"/>
</dbReference>
<dbReference type="EMBL" id="JACNIG010000231">
    <property type="protein sequence ID" value="MBC8432554.1"/>
    <property type="molecule type" value="Genomic_DNA"/>
</dbReference>
<dbReference type="AlphaFoldDB" id="A0A8J6NT13"/>
<dbReference type="Pfam" id="PF01541">
    <property type="entry name" value="GIY-YIG"/>
    <property type="match status" value="1"/>
</dbReference>
<dbReference type="Gene3D" id="3.40.1440.10">
    <property type="entry name" value="GIY-YIG endonuclease"/>
    <property type="match status" value="1"/>
</dbReference>
<evidence type="ECO:0000313" key="2">
    <source>
        <dbReference type="EMBL" id="MBC8432554.1"/>
    </source>
</evidence>
<feature type="domain" description="GIY-YIG" evidence="1">
    <location>
        <begin position="1"/>
        <end position="74"/>
    </location>
</feature>
<organism evidence="2 3">
    <name type="scientific">Candidatus Desulfatibia vada</name>
    <dbReference type="NCBI Taxonomy" id="2841696"/>
    <lineage>
        <taxon>Bacteria</taxon>
        <taxon>Pseudomonadati</taxon>
        <taxon>Thermodesulfobacteriota</taxon>
        <taxon>Desulfobacteria</taxon>
        <taxon>Desulfobacterales</taxon>
        <taxon>Desulfobacterales incertae sedis</taxon>
        <taxon>Candidatus Desulfatibia</taxon>
    </lineage>
</organism>
<proteinExistence type="predicted"/>
<evidence type="ECO:0000313" key="3">
    <source>
        <dbReference type="Proteomes" id="UP000605201"/>
    </source>
</evidence>